<evidence type="ECO:0000313" key="2">
    <source>
        <dbReference type="Proteomes" id="UP000634136"/>
    </source>
</evidence>
<dbReference type="Proteomes" id="UP000634136">
    <property type="component" value="Unassembled WGS sequence"/>
</dbReference>
<dbReference type="EMBL" id="JAAIUW010000010">
    <property type="protein sequence ID" value="KAF7812433.1"/>
    <property type="molecule type" value="Genomic_DNA"/>
</dbReference>
<proteinExistence type="predicted"/>
<reference evidence="1" key="1">
    <citation type="submission" date="2020-09" db="EMBL/GenBank/DDBJ databases">
        <title>Genome-Enabled Discovery of Anthraquinone Biosynthesis in Senna tora.</title>
        <authorList>
            <person name="Kang S.-H."/>
            <person name="Pandey R.P."/>
            <person name="Lee C.-M."/>
            <person name="Sim J.-S."/>
            <person name="Jeong J.-T."/>
            <person name="Choi B.-S."/>
            <person name="Jung M."/>
            <person name="Ginzburg D."/>
            <person name="Zhao K."/>
            <person name="Won S.Y."/>
            <person name="Oh T.-J."/>
            <person name="Yu Y."/>
            <person name="Kim N.-H."/>
            <person name="Lee O.R."/>
            <person name="Lee T.-H."/>
            <person name="Bashyal P."/>
            <person name="Kim T.-S."/>
            <person name="Lee W.-H."/>
            <person name="Kawkins C."/>
            <person name="Kim C.-K."/>
            <person name="Kim J.S."/>
            <person name="Ahn B.O."/>
            <person name="Rhee S.Y."/>
            <person name="Sohng J.K."/>
        </authorList>
    </citation>
    <scope>NUCLEOTIDE SEQUENCE</scope>
    <source>
        <tissue evidence="1">Leaf</tissue>
    </source>
</reference>
<evidence type="ECO:0000313" key="1">
    <source>
        <dbReference type="EMBL" id="KAF7812433.1"/>
    </source>
</evidence>
<comment type="caution">
    <text evidence="1">The sequence shown here is derived from an EMBL/GenBank/DDBJ whole genome shotgun (WGS) entry which is preliminary data.</text>
</comment>
<accession>A0A834W8F5</accession>
<keyword evidence="2" id="KW-1185">Reference proteome</keyword>
<dbReference type="AlphaFoldDB" id="A0A834W8F5"/>
<protein>
    <submittedName>
        <fullName evidence="1">Uncharacterized protein</fullName>
    </submittedName>
</protein>
<gene>
    <name evidence="1" type="ORF">G2W53_033409</name>
</gene>
<sequence length="63" mass="7337">MGFVIIWKVCEVMSKHILDRNSRLNPKIIQDVQVNRVVAQVSHTNRIALYLGIRVDCMPEWDS</sequence>
<organism evidence="1 2">
    <name type="scientific">Senna tora</name>
    <dbReference type="NCBI Taxonomy" id="362788"/>
    <lineage>
        <taxon>Eukaryota</taxon>
        <taxon>Viridiplantae</taxon>
        <taxon>Streptophyta</taxon>
        <taxon>Embryophyta</taxon>
        <taxon>Tracheophyta</taxon>
        <taxon>Spermatophyta</taxon>
        <taxon>Magnoliopsida</taxon>
        <taxon>eudicotyledons</taxon>
        <taxon>Gunneridae</taxon>
        <taxon>Pentapetalae</taxon>
        <taxon>rosids</taxon>
        <taxon>fabids</taxon>
        <taxon>Fabales</taxon>
        <taxon>Fabaceae</taxon>
        <taxon>Caesalpinioideae</taxon>
        <taxon>Cassia clade</taxon>
        <taxon>Senna</taxon>
    </lineage>
</organism>
<name>A0A834W8F5_9FABA</name>